<dbReference type="Pfam" id="PF00590">
    <property type="entry name" value="TP_methylase"/>
    <property type="match status" value="1"/>
</dbReference>
<proteinExistence type="predicted"/>
<evidence type="ECO:0000313" key="8">
    <source>
        <dbReference type="Proteomes" id="UP000623215"/>
    </source>
</evidence>
<dbReference type="GO" id="GO:0008276">
    <property type="term" value="F:protein methyltransferase activity"/>
    <property type="evidence" value="ECO:0007669"/>
    <property type="project" value="InterPro"/>
</dbReference>
<dbReference type="Proteomes" id="UP000623215">
    <property type="component" value="Unassembled WGS sequence"/>
</dbReference>
<evidence type="ECO:0000259" key="6">
    <source>
        <dbReference type="Pfam" id="PF00590"/>
    </source>
</evidence>
<dbReference type="CDD" id="cd11644">
    <property type="entry name" value="Precorrin-6Y-MT"/>
    <property type="match status" value="1"/>
</dbReference>
<keyword evidence="4 7" id="KW-0808">Transferase</keyword>
<evidence type="ECO:0000256" key="5">
    <source>
        <dbReference type="ARBA" id="ARBA00022691"/>
    </source>
</evidence>
<sequence>MRVYLVGVGPGSREYLTLKAIDTVREADVVVGSRRALELFQVEEDRRYVLSRDVVGDLRKVIDHCKREGKSVAVLSTGDPCFSGLLKTLLNYNILKEEEIEVIPGISSIQVAASRLKISWEDYHIVTLHGREENRRILLDLVKSNERVIFLPANLKEDVKYLIENGVEEDREIVICENLTYPNERIVRCKLKDVLNLDFSYLVVCVIR</sequence>
<dbReference type="InterPro" id="IPR000878">
    <property type="entry name" value="4pyrrol_Mease"/>
</dbReference>
<dbReference type="Gene3D" id="3.40.1010.10">
    <property type="entry name" value="Cobalt-precorrin-4 Transmethylase, Domain 1"/>
    <property type="match status" value="1"/>
</dbReference>
<dbReference type="InterPro" id="IPR014776">
    <property type="entry name" value="4pyrrole_Mease_sub2"/>
</dbReference>
<keyword evidence="2" id="KW-0169">Cobalamin biosynthesis</keyword>
<dbReference type="NCBIfam" id="NF004460">
    <property type="entry name" value="PRK05787.2-3"/>
    <property type="match status" value="1"/>
</dbReference>
<accession>A0A833EBV8</accession>
<evidence type="ECO:0000313" key="7">
    <source>
        <dbReference type="EMBL" id="HIQ32418.1"/>
    </source>
</evidence>
<evidence type="ECO:0000256" key="1">
    <source>
        <dbReference type="ARBA" id="ARBA00004953"/>
    </source>
</evidence>
<gene>
    <name evidence="7" type="ORF">EYH55_02935</name>
</gene>
<dbReference type="GO" id="GO:0032259">
    <property type="term" value="P:methylation"/>
    <property type="evidence" value="ECO:0007669"/>
    <property type="project" value="UniProtKB-KW"/>
</dbReference>
<comment type="pathway">
    <text evidence="1">Cofactor biosynthesis; adenosylcobalamin biosynthesis.</text>
</comment>
<protein>
    <submittedName>
        <fullName evidence="7">Cobalt-precorrin-7 (C(5))-methyltransferase</fullName>
        <ecNumber evidence="7">2.1.1.289</ecNumber>
    </submittedName>
</protein>
<dbReference type="NCBIfam" id="TIGR02467">
    <property type="entry name" value="CbiE"/>
    <property type="match status" value="1"/>
</dbReference>
<organism evidence="7 8">
    <name type="scientific">Methanothermococcus okinawensis</name>
    <dbReference type="NCBI Taxonomy" id="155863"/>
    <lineage>
        <taxon>Archaea</taxon>
        <taxon>Methanobacteriati</taxon>
        <taxon>Methanobacteriota</taxon>
        <taxon>Methanomada group</taxon>
        <taxon>Methanococci</taxon>
        <taxon>Methanococcales</taxon>
        <taxon>Methanococcaceae</taxon>
        <taxon>Methanothermococcus</taxon>
    </lineage>
</organism>
<dbReference type="EC" id="2.1.1.289" evidence="7"/>
<name>A0A833EBV8_9EURY</name>
<dbReference type="SUPFAM" id="SSF53790">
    <property type="entry name" value="Tetrapyrrole methylase"/>
    <property type="match status" value="1"/>
</dbReference>
<evidence type="ECO:0000256" key="2">
    <source>
        <dbReference type="ARBA" id="ARBA00022573"/>
    </source>
</evidence>
<comment type="caution">
    <text evidence="7">The sequence shown here is derived from an EMBL/GenBank/DDBJ whole genome shotgun (WGS) entry which is preliminary data.</text>
</comment>
<dbReference type="GO" id="GO:0009236">
    <property type="term" value="P:cobalamin biosynthetic process"/>
    <property type="evidence" value="ECO:0007669"/>
    <property type="project" value="UniProtKB-UniPathway"/>
</dbReference>
<dbReference type="InterPro" id="IPR012818">
    <property type="entry name" value="CbiE"/>
</dbReference>
<dbReference type="Gene3D" id="3.30.950.10">
    <property type="entry name" value="Methyltransferase, Cobalt-precorrin-4 Transmethylase, Domain 2"/>
    <property type="match status" value="1"/>
</dbReference>
<dbReference type="EMBL" id="DQVW01000053">
    <property type="protein sequence ID" value="HIQ32418.1"/>
    <property type="molecule type" value="Genomic_DNA"/>
</dbReference>
<keyword evidence="5" id="KW-0949">S-adenosyl-L-methionine</keyword>
<dbReference type="InterPro" id="IPR014777">
    <property type="entry name" value="4pyrrole_Mease_sub1"/>
</dbReference>
<dbReference type="PANTHER" id="PTHR43182:SF1">
    <property type="entry name" value="COBALT-PRECORRIN-7 C(5)-METHYLTRANSFERASE"/>
    <property type="match status" value="1"/>
</dbReference>
<evidence type="ECO:0000256" key="3">
    <source>
        <dbReference type="ARBA" id="ARBA00022603"/>
    </source>
</evidence>
<dbReference type="AlphaFoldDB" id="A0A833EBV8"/>
<dbReference type="UniPathway" id="UPA00148"/>
<dbReference type="InterPro" id="IPR050714">
    <property type="entry name" value="Cobalamin_biosynth_MTase"/>
</dbReference>
<reference evidence="7" key="1">
    <citation type="journal article" date="2020" name="ISME J.">
        <title>Gammaproteobacteria mediating utilization of methyl-, sulfur- and petroleum organic compounds in deep ocean hydrothermal plumes.</title>
        <authorList>
            <person name="Zhou Z."/>
            <person name="Liu Y."/>
            <person name="Pan J."/>
            <person name="Cron B.R."/>
            <person name="Toner B.M."/>
            <person name="Anantharaman K."/>
            <person name="Breier J.A."/>
            <person name="Dick G.J."/>
            <person name="Li M."/>
        </authorList>
    </citation>
    <scope>NUCLEOTIDE SEQUENCE</scope>
    <source>
        <strain evidence="7">SZUA-1534</strain>
    </source>
</reference>
<evidence type="ECO:0000256" key="4">
    <source>
        <dbReference type="ARBA" id="ARBA00022679"/>
    </source>
</evidence>
<dbReference type="PANTHER" id="PTHR43182">
    <property type="entry name" value="COBALT-PRECORRIN-6B C(15)-METHYLTRANSFERASE (DECARBOXYLATING)"/>
    <property type="match status" value="1"/>
</dbReference>
<feature type="domain" description="Tetrapyrrole methylase" evidence="6">
    <location>
        <begin position="2"/>
        <end position="194"/>
    </location>
</feature>
<dbReference type="InterPro" id="IPR035996">
    <property type="entry name" value="4pyrrol_Methylase_sf"/>
</dbReference>
<keyword evidence="3 7" id="KW-0489">Methyltransferase</keyword>